<evidence type="ECO:0000259" key="3">
    <source>
        <dbReference type="Pfam" id="PF00905"/>
    </source>
</evidence>
<dbReference type="PANTHER" id="PTHR30627:SF1">
    <property type="entry name" value="PEPTIDOGLYCAN D,D-TRANSPEPTIDASE FTSI"/>
    <property type="match status" value="1"/>
</dbReference>
<dbReference type="Proteomes" id="UP001291306">
    <property type="component" value="Unassembled WGS sequence"/>
</dbReference>
<feature type="domain" description="Penicillin-binding protein transpeptidase" evidence="3">
    <location>
        <begin position="2"/>
        <end position="145"/>
    </location>
</feature>
<dbReference type="InterPro" id="IPR001460">
    <property type="entry name" value="PCN-bd_Tpept"/>
</dbReference>
<evidence type="ECO:0000256" key="2">
    <source>
        <dbReference type="ARBA" id="ARBA00023136"/>
    </source>
</evidence>
<protein>
    <submittedName>
        <fullName evidence="4">Stage V sporulation protein D</fullName>
    </submittedName>
</protein>
<dbReference type="InterPro" id="IPR012338">
    <property type="entry name" value="Beta-lactam/transpept-like"/>
</dbReference>
<dbReference type="RefSeq" id="WP_322459335.1">
    <property type="nucleotide sequence ID" value="NZ_WNVC01001142.1"/>
</dbReference>
<evidence type="ECO:0000313" key="5">
    <source>
        <dbReference type="Proteomes" id="UP001291306"/>
    </source>
</evidence>
<dbReference type="AlphaFoldDB" id="A0AAW9IDI6"/>
<gene>
    <name evidence="4" type="ORF">GNF79_19535</name>
</gene>
<evidence type="ECO:0000313" key="4">
    <source>
        <dbReference type="EMBL" id="MDZ5001204.1"/>
    </source>
</evidence>
<dbReference type="EMBL" id="WNVC01001142">
    <property type="protein sequence ID" value="MDZ5001204.1"/>
    <property type="molecule type" value="Genomic_DNA"/>
</dbReference>
<dbReference type="GO" id="GO:0071555">
    <property type="term" value="P:cell wall organization"/>
    <property type="evidence" value="ECO:0007669"/>
    <property type="project" value="TreeGrafter"/>
</dbReference>
<sequence length="145" mass="15900">DIGKRIGKEKLNEYIKKMGFGKVSGVDLPGEAKGITKKTEDITEADLATISFGQSNTVNAVQYMTAFISIVNGGKLIQPHIMKEVIHKDEYNNIVTDKTFESNIVDILSQENTAILRDYLERTVAQGGSSKSYVEGYHIAAKTGT</sequence>
<proteinExistence type="predicted"/>
<dbReference type="Pfam" id="PF00905">
    <property type="entry name" value="Transpeptidase"/>
    <property type="match status" value="1"/>
</dbReference>
<comment type="subcellular location">
    <subcellularLocation>
        <location evidence="1">Membrane</location>
    </subcellularLocation>
</comment>
<keyword evidence="2" id="KW-0472">Membrane</keyword>
<dbReference type="PANTHER" id="PTHR30627">
    <property type="entry name" value="PEPTIDOGLYCAN D,D-TRANSPEPTIDASE"/>
    <property type="match status" value="1"/>
</dbReference>
<feature type="non-terminal residue" evidence="4">
    <location>
        <position position="145"/>
    </location>
</feature>
<accession>A0AAW9IDI6</accession>
<feature type="non-terminal residue" evidence="4">
    <location>
        <position position="1"/>
    </location>
</feature>
<dbReference type="GO" id="GO:0008658">
    <property type="term" value="F:penicillin binding"/>
    <property type="evidence" value="ECO:0007669"/>
    <property type="project" value="InterPro"/>
</dbReference>
<dbReference type="SUPFAM" id="SSF56601">
    <property type="entry name" value="beta-lactamase/transpeptidase-like"/>
    <property type="match status" value="1"/>
</dbReference>
<reference evidence="4" key="1">
    <citation type="submission" date="2019-11" db="EMBL/GenBank/DDBJ databases">
        <title>Characterization of Clostridium perfringens isolates from swine manure treated agricultural soils.</title>
        <authorList>
            <person name="Wushke S.T."/>
        </authorList>
    </citation>
    <scope>NUCLEOTIDE SEQUENCE</scope>
    <source>
        <strain evidence="4">X26</strain>
    </source>
</reference>
<dbReference type="Gene3D" id="3.40.710.10">
    <property type="entry name" value="DD-peptidase/beta-lactamase superfamily"/>
    <property type="match status" value="1"/>
</dbReference>
<organism evidence="4 5">
    <name type="scientific">Clostridium perfringens</name>
    <dbReference type="NCBI Taxonomy" id="1502"/>
    <lineage>
        <taxon>Bacteria</taxon>
        <taxon>Bacillati</taxon>
        <taxon>Bacillota</taxon>
        <taxon>Clostridia</taxon>
        <taxon>Eubacteriales</taxon>
        <taxon>Clostridiaceae</taxon>
        <taxon>Clostridium</taxon>
    </lineage>
</organism>
<dbReference type="InterPro" id="IPR050515">
    <property type="entry name" value="Beta-lactam/transpept"/>
</dbReference>
<comment type="caution">
    <text evidence="4">The sequence shown here is derived from an EMBL/GenBank/DDBJ whole genome shotgun (WGS) entry which is preliminary data.</text>
</comment>
<evidence type="ECO:0000256" key="1">
    <source>
        <dbReference type="ARBA" id="ARBA00004370"/>
    </source>
</evidence>
<dbReference type="Gene3D" id="3.30.450.330">
    <property type="match status" value="1"/>
</dbReference>
<name>A0AAW9IDI6_CLOPF</name>
<dbReference type="GO" id="GO:0005886">
    <property type="term" value="C:plasma membrane"/>
    <property type="evidence" value="ECO:0007669"/>
    <property type="project" value="TreeGrafter"/>
</dbReference>